<sequence>MNQTMKFSGAVCPSVIPLDDSGQIDLTGLEKHMARLSDSGINGILLSGTIGEFATMSVRERAMLILEARKMSDLP</sequence>
<organism evidence="3">
    <name type="scientific">Salmonella typhimurium</name>
    <dbReference type="NCBI Taxonomy" id="90371"/>
    <lineage>
        <taxon>Bacteria</taxon>
        <taxon>Pseudomonadati</taxon>
        <taxon>Pseudomonadota</taxon>
        <taxon>Gammaproteobacteria</taxon>
        <taxon>Enterobacterales</taxon>
        <taxon>Enterobacteriaceae</taxon>
        <taxon>Salmonella</taxon>
    </lineage>
</organism>
<dbReference type="EMBL" id="DAAOQH010000180">
    <property type="protein sequence ID" value="HAD5063794.1"/>
    <property type="molecule type" value="Genomic_DNA"/>
</dbReference>
<comment type="similarity">
    <text evidence="1">Belongs to the DapA family.</text>
</comment>
<dbReference type="Pfam" id="PF00701">
    <property type="entry name" value="DHDPS"/>
    <property type="match status" value="1"/>
</dbReference>
<comment type="caution">
    <text evidence="3">The sequence shown here is derived from an EMBL/GenBank/DDBJ whole genome shotgun (WGS) entry which is preliminary data.</text>
</comment>
<dbReference type="AlphaFoldDB" id="A0A715WU82"/>
<dbReference type="Gene3D" id="3.20.20.70">
    <property type="entry name" value="Aldolase class I"/>
    <property type="match status" value="1"/>
</dbReference>
<accession>A0A715WU82</accession>
<name>A0A715WU82_SALTM</name>
<reference evidence="3" key="1">
    <citation type="journal article" date="2018" name="Genome Biol.">
        <title>SKESA: strategic k-mer extension for scrupulous assemblies.</title>
        <authorList>
            <person name="Souvorov A."/>
            <person name="Agarwala R."/>
            <person name="Lipman D.J."/>
        </authorList>
    </citation>
    <scope>NUCLEOTIDE SEQUENCE</scope>
    <source>
        <strain evidence="3">S335FT</strain>
    </source>
</reference>
<dbReference type="PANTHER" id="PTHR12128">
    <property type="entry name" value="DIHYDRODIPICOLINATE SYNTHASE"/>
    <property type="match status" value="1"/>
</dbReference>
<proteinExistence type="inferred from homology"/>
<dbReference type="InterPro" id="IPR013785">
    <property type="entry name" value="Aldolase_TIM"/>
</dbReference>
<gene>
    <name evidence="3" type="ORF">G1R48_25935</name>
</gene>
<reference evidence="3" key="2">
    <citation type="submission" date="2019-01" db="EMBL/GenBank/DDBJ databases">
        <authorList>
            <consortium name="NCBI Pathogen Detection Project"/>
        </authorList>
    </citation>
    <scope>NUCLEOTIDE SEQUENCE</scope>
    <source>
        <strain evidence="3">S335FT</strain>
    </source>
</reference>
<keyword evidence="2" id="KW-0456">Lyase</keyword>
<dbReference type="PANTHER" id="PTHR12128:SF66">
    <property type="entry name" value="4-HYDROXY-2-OXOGLUTARATE ALDOLASE, MITOCHONDRIAL"/>
    <property type="match status" value="1"/>
</dbReference>
<protein>
    <submittedName>
        <fullName evidence="3">Dihydrodipicolinate synthase family protein</fullName>
    </submittedName>
</protein>
<evidence type="ECO:0000256" key="2">
    <source>
        <dbReference type="ARBA" id="ARBA00023239"/>
    </source>
</evidence>
<dbReference type="SUPFAM" id="SSF51569">
    <property type="entry name" value="Aldolase"/>
    <property type="match status" value="1"/>
</dbReference>
<evidence type="ECO:0000313" key="3">
    <source>
        <dbReference type="EMBL" id="HAD5063794.1"/>
    </source>
</evidence>
<dbReference type="InterPro" id="IPR002220">
    <property type="entry name" value="DapA-like"/>
</dbReference>
<evidence type="ECO:0000256" key="1">
    <source>
        <dbReference type="ARBA" id="ARBA00007592"/>
    </source>
</evidence>
<dbReference type="GO" id="GO:0008840">
    <property type="term" value="F:4-hydroxy-tetrahydrodipicolinate synthase activity"/>
    <property type="evidence" value="ECO:0007669"/>
    <property type="project" value="TreeGrafter"/>
</dbReference>
<feature type="non-terminal residue" evidence="3">
    <location>
        <position position="75"/>
    </location>
</feature>